<feature type="domain" description="Xylose isomerase-like TIM barrel" evidence="1">
    <location>
        <begin position="64"/>
        <end position="274"/>
    </location>
</feature>
<evidence type="ECO:0000313" key="2">
    <source>
        <dbReference type="EMBL" id="HCO25097.1"/>
    </source>
</evidence>
<evidence type="ECO:0000259" key="1">
    <source>
        <dbReference type="Pfam" id="PF01261"/>
    </source>
</evidence>
<dbReference type="AlphaFoldDB" id="A0A3D3RAQ2"/>
<dbReference type="PANTHER" id="PTHR12110">
    <property type="entry name" value="HYDROXYPYRUVATE ISOMERASE"/>
    <property type="match status" value="1"/>
</dbReference>
<reference evidence="2 3" key="1">
    <citation type="journal article" date="2018" name="Nat. Biotechnol.">
        <title>A standardized bacterial taxonomy based on genome phylogeny substantially revises the tree of life.</title>
        <authorList>
            <person name="Parks D.H."/>
            <person name="Chuvochina M."/>
            <person name="Waite D.W."/>
            <person name="Rinke C."/>
            <person name="Skarshewski A."/>
            <person name="Chaumeil P.A."/>
            <person name="Hugenholtz P."/>
        </authorList>
    </citation>
    <scope>NUCLEOTIDE SEQUENCE [LARGE SCALE GENOMIC DNA]</scope>
    <source>
        <strain evidence="2">UBA9375</strain>
    </source>
</reference>
<dbReference type="PANTHER" id="PTHR12110:SF21">
    <property type="entry name" value="XYLOSE ISOMERASE-LIKE TIM BARREL DOMAIN-CONTAINING PROTEIN"/>
    <property type="match status" value="1"/>
</dbReference>
<dbReference type="InterPro" id="IPR050312">
    <property type="entry name" value="IolE/XylAMocC-like"/>
</dbReference>
<proteinExistence type="predicted"/>
<dbReference type="Gene3D" id="3.20.20.150">
    <property type="entry name" value="Divalent-metal-dependent TIM barrel enzymes"/>
    <property type="match status" value="1"/>
</dbReference>
<dbReference type="InterPro" id="IPR013022">
    <property type="entry name" value="Xyl_isomerase-like_TIM-brl"/>
</dbReference>
<dbReference type="EMBL" id="DQAY01000117">
    <property type="protein sequence ID" value="HCO25097.1"/>
    <property type="molecule type" value="Genomic_DNA"/>
</dbReference>
<evidence type="ECO:0000313" key="3">
    <source>
        <dbReference type="Proteomes" id="UP000263642"/>
    </source>
</evidence>
<dbReference type="Pfam" id="PF01261">
    <property type="entry name" value="AP_endonuc_2"/>
    <property type="match status" value="1"/>
</dbReference>
<accession>A0A3D3RAQ2</accession>
<name>A0A3D3RAQ2_9PLAN</name>
<dbReference type="SUPFAM" id="SSF51658">
    <property type="entry name" value="Xylose isomerase-like"/>
    <property type="match status" value="1"/>
</dbReference>
<dbReference type="PROSITE" id="PS51318">
    <property type="entry name" value="TAT"/>
    <property type="match status" value="1"/>
</dbReference>
<dbReference type="GO" id="GO:0016853">
    <property type="term" value="F:isomerase activity"/>
    <property type="evidence" value="ECO:0007669"/>
    <property type="project" value="UniProtKB-KW"/>
</dbReference>
<dbReference type="Proteomes" id="UP000263642">
    <property type="component" value="Unassembled WGS sequence"/>
</dbReference>
<organism evidence="2 3">
    <name type="scientific">Gimesia maris</name>
    <dbReference type="NCBI Taxonomy" id="122"/>
    <lineage>
        <taxon>Bacteria</taxon>
        <taxon>Pseudomonadati</taxon>
        <taxon>Planctomycetota</taxon>
        <taxon>Planctomycetia</taxon>
        <taxon>Planctomycetales</taxon>
        <taxon>Planctomycetaceae</taxon>
        <taxon>Gimesia</taxon>
    </lineage>
</organism>
<dbReference type="InterPro" id="IPR036237">
    <property type="entry name" value="Xyl_isomerase-like_sf"/>
</dbReference>
<protein>
    <submittedName>
        <fullName evidence="2">Xylose isomerase</fullName>
    </submittedName>
</protein>
<gene>
    <name evidence="2" type="ORF">DIT97_19485</name>
</gene>
<comment type="caution">
    <text evidence="2">The sequence shown here is derived from an EMBL/GenBank/DDBJ whole genome shotgun (WGS) entry which is preliminary data.</text>
</comment>
<sequence>MNAQLSRRDFNKQLLGTACSAGLLGTALGAGTEASQKPFQLNYIVASCMYGTLPLETILQETPKTGAEYIEIWAKRHGNQREQIDELGVEKTKQLLDKYKVKLGSFTCFKYGLFNMRGEMDLVSQLGGDMVICNSGGPRGLKGAELKAGIKAFAEKLKPHIAAAEEKGVMIGLENHGGGLINDPDTQRWLMEMLPAKNFGMALAPYHLEQDPEMIGKLITDLDDRLLHFQAWQHGMGCTRKLPKEQELLQLPGRGDLNFVPLLAALKKINYQGRTEIFMHPVPRGIPILPTAEQVTAEINRSREYLENCLKQA</sequence>
<keyword evidence="2" id="KW-0413">Isomerase</keyword>
<dbReference type="InterPro" id="IPR006311">
    <property type="entry name" value="TAT_signal"/>
</dbReference>